<feature type="region of interest" description="Disordered" evidence="1">
    <location>
        <begin position="28"/>
        <end position="59"/>
    </location>
</feature>
<dbReference type="AlphaFoldDB" id="C4J4C1"/>
<proteinExistence type="evidence at transcript level"/>
<feature type="compositionally biased region" description="Low complexity" evidence="1">
    <location>
        <begin position="38"/>
        <end position="47"/>
    </location>
</feature>
<sequence length="59" mass="5901">MAAALDELGATPKSARTAGSAAVVNGMESAARRGRNPSAAGAAAWKWSGRRSPTRTASS</sequence>
<name>C4J4C1_MAIZE</name>
<accession>C4J4C1</accession>
<reference evidence="2" key="2">
    <citation type="submission" date="2012-06" db="EMBL/GenBank/DDBJ databases">
        <authorList>
            <person name="Yu Y."/>
            <person name="Currie J."/>
            <person name="Lomeli R."/>
            <person name="Angelova A."/>
            <person name="Collura K."/>
            <person name="Wissotski M."/>
            <person name="Campos D."/>
            <person name="Kudrna D."/>
            <person name="Golser W."/>
            <person name="Ashely E."/>
            <person name="Descour A."/>
            <person name="Fernandes J."/>
            <person name="Soderlund C."/>
            <person name="Walbot V."/>
        </authorList>
    </citation>
    <scope>NUCLEOTIDE SEQUENCE</scope>
    <source>
        <strain evidence="2">B73</strain>
    </source>
</reference>
<organism evidence="2">
    <name type="scientific">Zea mays</name>
    <name type="common">Maize</name>
    <dbReference type="NCBI Taxonomy" id="4577"/>
    <lineage>
        <taxon>Eukaryota</taxon>
        <taxon>Viridiplantae</taxon>
        <taxon>Streptophyta</taxon>
        <taxon>Embryophyta</taxon>
        <taxon>Tracheophyta</taxon>
        <taxon>Spermatophyta</taxon>
        <taxon>Magnoliopsida</taxon>
        <taxon>Liliopsida</taxon>
        <taxon>Poales</taxon>
        <taxon>Poaceae</taxon>
        <taxon>PACMAD clade</taxon>
        <taxon>Panicoideae</taxon>
        <taxon>Andropogonodae</taxon>
        <taxon>Andropogoneae</taxon>
        <taxon>Tripsacinae</taxon>
        <taxon>Zea</taxon>
    </lineage>
</organism>
<feature type="region of interest" description="Disordered" evidence="1">
    <location>
        <begin position="1"/>
        <end position="20"/>
    </location>
</feature>
<dbReference type="EMBL" id="BT085668">
    <property type="protein sequence ID" value="ACR36021.1"/>
    <property type="molecule type" value="mRNA"/>
</dbReference>
<evidence type="ECO:0000256" key="1">
    <source>
        <dbReference type="SAM" id="MobiDB-lite"/>
    </source>
</evidence>
<evidence type="ECO:0000313" key="2">
    <source>
        <dbReference type="EMBL" id="ACR36021.1"/>
    </source>
</evidence>
<protein>
    <submittedName>
        <fullName evidence="2">Uncharacterized protein</fullName>
    </submittedName>
</protein>
<reference evidence="2" key="1">
    <citation type="journal article" date="2009" name="PLoS Genet.">
        <title>Sequencing, mapping, and analysis of 27,455 maize full-length cDNAs.</title>
        <authorList>
            <person name="Soderlund C."/>
            <person name="Descour A."/>
            <person name="Kudrna D."/>
            <person name="Bomhoff M."/>
            <person name="Boyd L."/>
            <person name="Currie J."/>
            <person name="Angelova A."/>
            <person name="Collura K."/>
            <person name="Wissotski M."/>
            <person name="Ashley E."/>
            <person name="Morrow D."/>
            <person name="Fernandes J."/>
            <person name="Walbot V."/>
            <person name="Yu Y."/>
        </authorList>
    </citation>
    <scope>NUCLEOTIDE SEQUENCE</scope>
    <source>
        <strain evidence="2">B73</strain>
    </source>
</reference>